<dbReference type="Proteomes" id="UP001281410">
    <property type="component" value="Unassembled WGS sequence"/>
</dbReference>
<keyword evidence="2" id="KW-0472">Membrane</keyword>
<protein>
    <submittedName>
        <fullName evidence="3">Uncharacterized protein</fullName>
    </submittedName>
</protein>
<keyword evidence="2" id="KW-0812">Transmembrane</keyword>
<name>A0AAE0AG27_9ROSI</name>
<sequence>MTDNQSKLDELSKSYKGLSSINGEVEKRVKYLETRAINLVTSYLFLQILIFFCISSSSSSSTILLCKNWWTPVLSVLVCGYNSWPDLDNHHLQMGSNSIPPRPQLSRAGNDTLPHAFS</sequence>
<feature type="transmembrane region" description="Helical" evidence="2">
    <location>
        <begin position="36"/>
        <end position="57"/>
    </location>
</feature>
<dbReference type="AlphaFoldDB" id="A0AAE0AG27"/>
<evidence type="ECO:0000256" key="1">
    <source>
        <dbReference type="SAM" id="MobiDB-lite"/>
    </source>
</evidence>
<feature type="region of interest" description="Disordered" evidence="1">
    <location>
        <begin position="95"/>
        <end position="118"/>
    </location>
</feature>
<evidence type="ECO:0000256" key="2">
    <source>
        <dbReference type="SAM" id="Phobius"/>
    </source>
</evidence>
<keyword evidence="2" id="KW-1133">Transmembrane helix</keyword>
<keyword evidence="4" id="KW-1185">Reference proteome</keyword>
<proteinExistence type="predicted"/>
<dbReference type="EMBL" id="JANJYJ010000005">
    <property type="protein sequence ID" value="KAK3212637.1"/>
    <property type="molecule type" value="Genomic_DNA"/>
</dbReference>
<reference evidence="3" key="1">
    <citation type="journal article" date="2023" name="Plant J.">
        <title>Genome sequences and population genomics provide insights into the demographic history, inbreeding, and mutation load of two 'living fossil' tree species of Dipteronia.</title>
        <authorList>
            <person name="Feng Y."/>
            <person name="Comes H.P."/>
            <person name="Chen J."/>
            <person name="Zhu S."/>
            <person name="Lu R."/>
            <person name="Zhang X."/>
            <person name="Li P."/>
            <person name="Qiu J."/>
            <person name="Olsen K.M."/>
            <person name="Qiu Y."/>
        </authorList>
    </citation>
    <scope>NUCLEOTIDE SEQUENCE</scope>
    <source>
        <strain evidence="3">NBL</strain>
    </source>
</reference>
<accession>A0AAE0AG27</accession>
<gene>
    <name evidence="3" type="ORF">Dsin_017343</name>
</gene>
<evidence type="ECO:0000313" key="3">
    <source>
        <dbReference type="EMBL" id="KAK3212637.1"/>
    </source>
</evidence>
<evidence type="ECO:0000313" key="4">
    <source>
        <dbReference type="Proteomes" id="UP001281410"/>
    </source>
</evidence>
<organism evidence="3 4">
    <name type="scientific">Dipteronia sinensis</name>
    <dbReference type="NCBI Taxonomy" id="43782"/>
    <lineage>
        <taxon>Eukaryota</taxon>
        <taxon>Viridiplantae</taxon>
        <taxon>Streptophyta</taxon>
        <taxon>Embryophyta</taxon>
        <taxon>Tracheophyta</taxon>
        <taxon>Spermatophyta</taxon>
        <taxon>Magnoliopsida</taxon>
        <taxon>eudicotyledons</taxon>
        <taxon>Gunneridae</taxon>
        <taxon>Pentapetalae</taxon>
        <taxon>rosids</taxon>
        <taxon>malvids</taxon>
        <taxon>Sapindales</taxon>
        <taxon>Sapindaceae</taxon>
        <taxon>Hippocastanoideae</taxon>
        <taxon>Acereae</taxon>
        <taxon>Dipteronia</taxon>
    </lineage>
</organism>
<comment type="caution">
    <text evidence="3">The sequence shown here is derived from an EMBL/GenBank/DDBJ whole genome shotgun (WGS) entry which is preliminary data.</text>
</comment>